<keyword evidence="3" id="KW-0964">Secreted</keyword>
<protein>
    <submittedName>
        <fullName evidence="5">Cerato-platanin</fullName>
    </submittedName>
</protein>
<organism evidence="5 6">
    <name type="scientific">Sanghuangporus baumii</name>
    <name type="common">Phellinus baumii</name>
    <dbReference type="NCBI Taxonomy" id="108892"/>
    <lineage>
        <taxon>Eukaryota</taxon>
        <taxon>Fungi</taxon>
        <taxon>Dikarya</taxon>
        <taxon>Basidiomycota</taxon>
        <taxon>Agaricomycotina</taxon>
        <taxon>Agaricomycetes</taxon>
        <taxon>Hymenochaetales</taxon>
        <taxon>Hymenochaetaceae</taxon>
        <taxon>Sanghuangporus</taxon>
    </lineage>
</organism>
<dbReference type="Pfam" id="PF07249">
    <property type="entry name" value="Cerato-platanin"/>
    <property type="match status" value="1"/>
</dbReference>
<reference evidence="5" key="1">
    <citation type="submission" date="2016-06" db="EMBL/GenBank/DDBJ databases">
        <title>Draft Genome sequence of the fungus Inonotus baumii.</title>
        <authorList>
            <person name="Zhu H."/>
            <person name="Lin W."/>
        </authorList>
    </citation>
    <scope>NUCLEOTIDE SEQUENCE</scope>
    <source>
        <strain evidence="5">821</strain>
    </source>
</reference>
<evidence type="ECO:0000313" key="6">
    <source>
        <dbReference type="Proteomes" id="UP000757232"/>
    </source>
</evidence>
<feature type="signal peptide" evidence="4">
    <location>
        <begin position="1"/>
        <end position="19"/>
    </location>
</feature>
<keyword evidence="6" id="KW-1185">Reference proteome</keyword>
<dbReference type="Gene3D" id="2.40.40.10">
    <property type="entry name" value="RlpA-like domain"/>
    <property type="match status" value="1"/>
</dbReference>
<proteinExistence type="inferred from homology"/>
<name>A0A9Q5N415_SANBA</name>
<dbReference type="OrthoDB" id="4898945at2759"/>
<comment type="similarity">
    <text evidence="2">Belongs to the cerato-platanin family.</text>
</comment>
<dbReference type="GO" id="GO:0005576">
    <property type="term" value="C:extracellular region"/>
    <property type="evidence" value="ECO:0007669"/>
    <property type="project" value="UniProtKB-SubCell"/>
</dbReference>
<dbReference type="SUPFAM" id="SSF50685">
    <property type="entry name" value="Barwin-like endoglucanases"/>
    <property type="match status" value="1"/>
</dbReference>
<dbReference type="CDD" id="cd22778">
    <property type="entry name" value="DPBB_CEPL-like"/>
    <property type="match status" value="1"/>
</dbReference>
<feature type="chain" id="PRO_5040192930" evidence="4">
    <location>
        <begin position="20"/>
        <end position="138"/>
    </location>
</feature>
<dbReference type="InterPro" id="IPR010829">
    <property type="entry name" value="Cerato-platanin"/>
</dbReference>
<evidence type="ECO:0000256" key="1">
    <source>
        <dbReference type="ARBA" id="ARBA00004613"/>
    </source>
</evidence>
<dbReference type="InterPro" id="IPR036908">
    <property type="entry name" value="RlpA-like_sf"/>
</dbReference>
<gene>
    <name evidence="5" type="ORF">A7U60_g5247</name>
</gene>
<accession>A0A9Q5N415</accession>
<dbReference type="EMBL" id="LNZH02000189">
    <property type="protein sequence ID" value="OCB87720.1"/>
    <property type="molecule type" value="Genomic_DNA"/>
</dbReference>
<evidence type="ECO:0000313" key="5">
    <source>
        <dbReference type="EMBL" id="OCB87720.1"/>
    </source>
</evidence>
<dbReference type="Proteomes" id="UP000757232">
    <property type="component" value="Unassembled WGS sequence"/>
</dbReference>
<evidence type="ECO:0000256" key="2">
    <source>
        <dbReference type="ARBA" id="ARBA00010421"/>
    </source>
</evidence>
<sequence length="138" mass="14238">MKLAAVFALPSALILSALAQQVTFDPVYDNANQSLTTVECSTGTNGLITRNFTTFDSLPTFPFIGGAQAVEGFNSAQCGSCWNITFNGTSIVVTAIDYAASGFNIALSAMNNLTNGQAEQVGVVQATATQLNASACGL</sequence>
<keyword evidence="4" id="KW-0732">Signal</keyword>
<comment type="caution">
    <text evidence="5">The sequence shown here is derived from an EMBL/GenBank/DDBJ whole genome shotgun (WGS) entry which is preliminary data.</text>
</comment>
<evidence type="ECO:0000256" key="3">
    <source>
        <dbReference type="ARBA" id="ARBA00022525"/>
    </source>
</evidence>
<evidence type="ECO:0000256" key="4">
    <source>
        <dbReference type="SAM" id="SignalP"/>
    </source>
</evidence>
<dbReference type="AlphaFoldDB" id="A0A9Q5N415"/>
<comment type="subcellular location">
    <subcellularLocation>
        <location evidence="1">Secreted</location>
    </subcellularLocation>
</comment>